<dbReference type="GO" id="GO:0000462">
    <property type="term" value="P:maturation of SSU-rRNA from tricistronic rRNA transcript (SSU-rRNA, 5.8S rRNA, LSU-rRNA)"/>
    <property type="evidence" value="ECO:0007669"/>
    <property type="project" value="TreeGrafter"/>
</dbReference>
<feature type="domain" description="UTP25 NTP hydrolase-like" evidence="10">
    <location>
        <begin position="195"/>
        <end position="459"/>
    </location>
</feature>
<comment type="function">
    <text evidence="1 7">DEAD-box RNA helicase-like protein required for pre-18S rRNA processing, specifically at sites A0, A1, and A2.</text>
</comment>
<name>A0A4R0RVW0_9APHY</name>
<dbReference type="Pfam" id="PF06862">
    <property type="entry name" value="Utp25_C"/>
    <property type="match status" value="1"/>
</dbReference>
<keyword evidence="5 7" id="KW-0539">Nucleus</keyword>
<comment type="subunit">
    <text evidence="7">Component of the ribosomal small subunit (SSU) processome composed of at least 40 protein subunits and snoRNA U3.</text>
</comment>
<accession>A0A4R0RVW0</accession>
<keyword evidence="12" id="KW-1185">Reference proteome</keyword>
<evidence type="ECO:0000256" key="4">
    <source>
        <dbReference type="ARBA" id="ARBA00015422"/>
    </source>
</evidence>
<dbReference type="InterPro" id="IPR053940">
    <property type="entry name" value="UTP25_NTPase-like"/>
</dbReference>
<dbReference type="Gene3D" id="3.40.50.300">
    <property type="entry name" value="P-loop containing nucleotide triphosphate hydrolases"/>
    <property type="match status" value="1"/>
</dbReference>
<evidence type="ECO:0000256" key="7">
    <source>
        <dbReference type="RuleBase" id="RU365070"/>
    </source>
</evidence>
<dbReference type="STRING" id="92696.A0A4R0RVW0"/>
<comment type="similarity">
    <text evidence="3 7">Belongs to the UTP25 family.</text>
</comment>
<evidence type="ECO:0000256" key="1">
    <source>
        <dbReference type="ARBA" id="ARBA00002883"/>
    </source>
</evidence>
<proteinExistence type="inferred from homology"/>
<evidence type="ECO:0000256" key="6">
    <source>
        <dbReference type="ARBA" id="ARBA00023274"/>
    </source>
</evidence>
<dbReference type="InterPro" id="IPR010678">
    <property type="entry name" value="UTP25"/>
</dbReference>
<dbReference type="AlphaFoldDB" id="A0A4R0RVW0"/>
<evidence type="ECO:0000256" key="8">
    <source>
        <dbReference type="SAM" id="MobiDB-lite"/>
    </source>
</evidence>
<sequence>MAIDRGSETTVQLLTLLNVSATKTSKRRWIEEDATSRPKLNKRKSIQFSESNSPSSTPETVQVPSPNGIGDKDIEGNTLGDAGASTVEDEPEELESEEVTPNDSYEQHFGAKTTLPSDDRRSIADERTWQSRKTTYGKIGGVVEYATALSEPTQTPPKSSILAKLQAQFEEQQSKMPKELVELQNDLLATLGSQQDLYITRAPLDNQQKQREAIMLHALNHVTKKRRRVLKNNERIAHASKSDSTAPEDVQDQGFTRPSILVLVPFRSFALRWLSALTSHTPSPSYQVENHARFQQEYGLPPGAVDKLANADAGVYPRDHIEMFKGNVDDSFRVGIKMTRKSVKLFSEFYGCDIIFASPLGLRMSIQKEKNADFLSSIEMLIVDQMDALTMQNWEHVQFVMSELNQLPKESHNADFSRIKPWYLDGHAAYLRQSILLTAYETPETRGLFNSLKNVAGKVRTERRWSPVSVPDGIEQDFVQFECANPQDEADKRFSFFTSQARSTLLPNILKSAVQSVNTVIFVPSSFDFIRVHNYFRRRSDLQFTVLSEYSTNQDISRARQAFFGGKKAFLLVSERFHFFRRYKIRGIRNLIFYGPPDHAQFYTEYLSYPFLDDGVEPSDVTCRVLYSKYDWMRLERIAGTEGATGLIKQSSA</sequence>
<dbReference type="InterPro" id="IPR053939">
    <property type="entry name" value="UTP25_C"/>
</dbReference>
<keyword evidence="7" id="KW-0690">Ribosome biogenesis</keyword>
<evidence type="ECO:0000313" key="12">
    <source>
        <dbReference type="Proteomes" id="UP000292702"/>
    </source>
</evidence>
<dbReference type="OrthoDB" id="10264378at2759"/>
<dbReference type="GO" id="GO:0019843">
    <property type="term" value="F:rRNA binding"/>
    <property type="evidence" value="ECO:0007669"/>
    <property type="project" value="TreeGrafter"/>
</dbReference>
<dbReference type="Pfam" id="PF22916">
    <property type="entry name" value="UTP25_NTPase-like"/>
    <property type="match status" value="1"/>
</dbReference>
<reference evidence="11 12" key="1">
    <citation type="submission" date="2018-11" db="EMBL/GenBank/DDBJ databases">
        <title>Genome assembly of Steccherinum ochraceum LE-BIN_3174, the white-rot fungus of the Steccherinaceae family (The Residual Polyporoid clade, Polyporales, Basidiomycota).</title>
        <authorList>
            <person name="Fedorova T.V."/>
            <person name="Glazunova O.A."/>
            <person name="Landesman E.O."/>
            <person name="Moiseenko K.V."/>
            <person name="Psurtseva N.V."/>
            <person name="Savinova O.S."/>
            <person name="Shakhova N.V."/>
            <person name="Tyazhelova T.V."/>
            <person name="Vasina D.V."/>
        </authorList>
    </citation>
    <scope>NUCLEOTIDE SEQUENCE [LARGE SCALE GENOMIC DNA]</scope>
    <source>
        <strain evidence="11 12">LE-BIN_3174</strain>
    </source>
</reference>
<evidence type="ECO:0000259" key="9">
    <source>
        <dbReference type="Pfam" id="PF06862"/>
    </source>
</evidence>
<comment type="subcellular location">
    <subcellularLocation>
        <location evidence="2 7">Nucleus</location>
        <location evidence="2 7">Nucleolus</location>
    </subcellularLocation>
</comment>
<evidence type="ECO:0000256" key="3">
    <source>
        <dbReference type="ARBA" id="ARBA00009223"/>
    </source>
</evidence>
<protein>
    <recommendedName>
        <fullName evidence="4 7">U3 small nucleolar RNA-associated protein 25</fullName>
        <shortName evidence="7">U3 snoRNA-associated protein 25</shortName>
    </recommendedName>
</protein>
<dbReference type="InterPro" id="IPR027417">
    <property type="entry name" value="P-loop_NTPase"/>
</dbReference>
<organism evidence="11 12">
    <name type="scientific">Steccherinum ochraceum</name>
    <dbReference type="NCBI Taxonomy" id="92696"/>
    <lineage>
        <taxon>Eukaryota</taxon>
        <taxon>Fungi</taxon>
        <taxon>Dikarya</taxon>
        <taxon>Basidiomycota</taxon>
        <taxon>Agaricomycotina</taxon>
        <taxon>Agaricomycetes</taxon>
        <taxon>Polyporales</taxon>
        <taxon>Steccherinaceae</taxon>
        <taxon>Steccherinum</taxon>
    </lineage>
</organism>
<dbReference type="GO" id="GO:0034511">
    <property type="term" value="F:U3 snoRNA binding"/>
    <property type="evidence" value="ECO:0007669"/>
    <property type="project" value="InterPro"/>
</dbReference>
<feature type="compositionally biased region" description="Low complexity" evidence="8">
    <location>
        <begin position="49"/>
        <end position="60"/>
    </location>
</feature>
<dbReference type="PANTHER" id="PTHR12933:SF0">
    <property type="entry name" value="U3 SMALL NUCLEOLAR RNA-ASSOCIATED PROTEIN 25 HOMOLOG"/>
    <property type="match status" value="1"/>
</dbReference>
<keyword evidence="7" id="KW-0698">rRNA processing</keyword>
<comment type="caution">
    <text evidence="11">The sequence shown here is derived from an EMBL/GenBank/DDBJ whole genome shotgun (WGS) entry which is preliminary data.</text>
</comment>
<evidence type="ECO:0000313" key="11">
    <source>
        <dbReference type="EMBL" id="TCD68058.1"/>
    </source>
</evidence>
<evidence type="ECO:0000256" key="2">
    <source>
        <dbReference type="ARBA" id="ARBA00004604"/>
    </source>
</evidence>
<evidence type="ECO:0000259" key="10">
    <source>
        <dbReference type="Pfam" id="PF22916"/>
    </source>
</evidence>
<feature type="domain" description="UTP25 C-terminal" evidence="9">
    <location>
        <begin position="473"/>
        <end position="651"/>
    </location>
</feature>
<keyword evidence="6 7" id="KW-0687">Ribonucleoprotein</keyword>
<evidence type="ECO:0000256" key="5">
    <source>
        <dbReference type="ARBA" id="ARBA00023242"/>
    </source>
</evidence>
<dbReference type="GO" id="GO:0032040">
    <property type="term" value="C:small-subunit processome"/>
    <property type="evidence" value="ECO:0007669"/>
    <property type="project" value="TreeGrafter"/>
</dbReference>
<feature type="compositionally biased region" description="Acidic residues" evidence="8">
    <location>
        <begin position="87"/>
        <end position="100"/>
    </location>
</feature>
<dbReference type="EMBL" id="RWJN01000077">
    <property type="protein sequence ID" value="TCD68058.1"/>
    <property type="molecule type" value="Genomic_DNA"/>
</dbReference>
<dbReference type="PANTHER" id="PTHR12933">
    <property type="entry name" value="ORF PROTEIN-RELATED"/>
    <property type="match status" value="1"/>
</dbReference>
<gene>
    <name evidence="11" type="primary">UTP25</name>
    <name evidence="11" type="ORF">EIP91_011603</name>
</gene>
<dbReference type="Proteomes" id="UP000292702">
    <property type="component" value="Unassembled WGS sequence"/>
</dbReference>
<feature type="region of interest" description="Disordered" evidence="8">
    <location>
        <begin position="30"/>
        <end position="125"/>
    </location>
</feature>